<reference evidence="2" key="2">
    <citation type="submission" date="2022-10" db="EMBL/GenBank/DDBJ databases">
        <authorList>
            <consortium name="ENA_rothamsted_submissions"/>
            <consortium name="culmorum"/>
            <person name="King R."/>
        </authorList>
    </citation>
    <scope>NUCLEOTIDE SEQUENCE</scope>
</reference>
<dbReference type="SUPFAM" id="SSF46579">
    <property type="entry name" value="Prefoldin"/>
    <property type="match status" value="1"/>
</dbReference>
<dbReference type="Gene3D" id="1.10.287.370">
    <property type="match status" value="1"/>
</dbReference>
<dbReference type="Pfam" id="PF02996">
    <property type="entry name" value="Prefoldin"/>
    <property type="match status" value="1"/>
</dbReference>
<evidence type="ECO:0000256" key="1">
    <source>
        <dbReference type="SAM" id="Coils"/>
    </source>
</evidence>
<evidence type="ECO:0008006" key="4">
    <source>
        <dbReference type="Google" id="ProtNLM"/>
    </source>
</evidence>
<proteinExistence type="predicted"/>
<dbReference type="OrthoDB" id="21413at2759"/>
<feature type="coiled-coil region" evidence="1">
    <location>
        <begin position="99"/>
        <end position="133"/>
    </location>
</feature>
<dbReference type="InterPro" id="IPR009053">
    <property type="entry name" value="Prefoldin"/>
</dbReference>
<dbReference type="Proteomes" id="UP001153737">
    <property type="component" value="Chromosome 4"/>
</dbReference>
<dbReference type="EMBL" id="OU896710">
    <property type="protein sequence ID" value="CAG9821456.1"/>
    <property type="molecule type" value="Genomic_DNA"/>
</dbReference>
<keyword evidence="3" id="KW-1185">Reference proteome</keyword>
<evidence type="ECO:0000313" key="2">
    <source>
        <dbReference type="EMBL" id="CAG9821456.1"/>
    </source>
</evidence>
<dbReference type="InterPro" id="IPR004127">
    <property type="entry name" value="Prefoldin_subunit_alpha"/>
</dbReference>
<dbReference type="AlphaFoldDB" id="A0A9N9SII4"/>
<accession>A0A9N9SII4</accession>
<reference evidence="2" key="1">
    <citation type="submission" date="2022-01" db="EMBL/GenBank/DDBJ databases">
        <authorList>
            <person name="King R."/>
        </authorList>
    </citation>
    <scope>NUCLEOTIDE SEQUENCE</scope>
</reference>
<protein>
    <recommendedName>
        <fullName evidence="4">Prefoldin subunit</fullName>
    </recommendedName>
</protein>
<evidence type="ECO:0000313" key="3">
    <source>
        <dbReference type="Proteomes" id="UP001153737"/>
    </source>
</evidence>
<gene>
    <name evidence="2" type="ORF">PHAECO_LOCUS8499</name>
</gene>
<organism evidence="2 3">
    <name type="scientific">Phaedon cochleariae</name>
    <name type="common">Mustard beetle</name>
    <dbReference type="NCBI Taxonomy" id="80249"/>
    <lineage>
        <taxon>Eukaryota</taxon>
        <taxon>Metazoa</taxon>
        <taxon>Ecdysozoa</taxon>
        <taxon>Arthropoda</taxon>
        <taxon>Hexapoda</taxon>
        <taxon>Insecta</taxon>
        <taxon>Pterygota</taxon>
        <taxon>Neoptera</taxon>
        <taxon>Endopterygota</taxon>
        <taxon>Coleoptera</taxon>
        <taxon>Polyphaga</taxon>
        <taxon>Cucujiformia</taxon>
        <taxon>Chrysomeloidea</taxon>
        <taxon>Chrysomelidae</taxon>
        <taxon>Chrysomelinae</taxon>
        <taxon>Chrysomelini</taxon>
        <taxon>Phaedon</taxon>
    </lineage>
</organism>
<sequence length="176" mass="20221">MSEDFSKLLGLRGQFVGRLDEDIKQNDEIIEQITTSKKEIESLIDNLKSLKTYPEHESLIPLSKNIYMKGRIIHTGECYIRKLAHPDSFIILQSVDQTLKTLEDKANHRNDEIEKAEYAKFQLEERIKVLKGEDSSEAETSEMPMEIKSEKGVAIKVGDFYEILEVENNTVESSQI</sequence>
<name>A0A9N9SII4_PHACE</name>
<keyword evidence="1" id="KW-0175">Coiled coil</keyword>